<evidence type="ECO:0000256" key="3">
    <source>
        <dbReference type="SAM" id="MobiDB-lite"/>
    </source>
</evidence>
<dbReference type="InterPro" id="IPR019734">
    <property type="entry name" value="TPR_rpt"/>
</dbReference>
<dbReference type="PANTHER" id="PTHR22647:SF3">
    <property type="entry name" value="SH3 DOMAIN AND TETRATRICOPEPTIDE REPEAT-CONTAINING PROTEIN 1"/>
    <property type="match status" value="1"/>
</dbReference>
<dbReference type="Gene3D" id="1.25.40.10">
    <property type="entry name" value="Tetratricopeptide repeat domain"/>
    <property type="match status" value="4"/>
</dbReference>
<dbReference type="SMART" id="SM00326">
    <property type="entry name" value="SH3"/>
    <property type="match status" value="1"/>
</dbReference>
<proteinExistence type="predicted"/>
<evidence type="ECO:0000313" key="5">
    <source>
        <dbReference type="EMBL" id="CAI5783486.1"/>
    </source>
</evidence>
<dbReference type="InterPro" id="IPR042772">
    <property type="entry name" value="SH3TC1/SH3TC2"/>
</dbReference>
<sequence length="1323" mass="150093">MESSVATGEEQFGTSVSEYDAVTEGKNPCISPSHLQPKQKTSWEENAELLGESTSPCKLVPLSNVNERIALQQQQQKDLPLKITMVRCKTGLPDSQLQGYLRGRLRLLENDDKKARAVFCELSARLLSIHSEDQLIVVTFWTFEEIWKFVTYYSLGFLNHCMENLLLDDYFWLSSSEESVGIDVSLDEECLGMIYRGLLIQEGTFFVYHNENVSERRAADAGVGIHQLNWSATEKAPEETGGNLAKGLPEPLIPFHQWFLKENTDSADFAVRNESAATDQIATGFSVAIVSHESAVPEEIGFQKGDRIEIIGYFMKCMKWFVGRHAPTGQVGFVQSSHVKPDDFETTAAEPPCLAFFEEEHSISAEETALLEENVVNLLGQTSHYNICNLYQLDGQEDFELEKSTEREMSHSFLNKHSGTMKDNMVHSLMKARSLQLHREEVKDQKRPFSASDEEMPSKSQDPHFCICPADGVCGPEILDSLLLFLNCKGYESSFKSIYDLSFSFLSTLFHGYASEEDLVDYFVLAREAAKRASLPRALARLCYLLGRMSVRKFKLSQARVYFEEALATTQGDFSDLFLIASLYTNLTGIYLKQKNKEKCACFFEKVASLLMGIPSYISSTRMESDILKYALKRAVLSQSKYAEARACFLLAKHYLNFRQGEEALPFLERLQLLSNALGLQNGSLSVDCYFKLGPLYSEKCLPHLVLSCVKVASSCSSCTLLELFRSIDLVFKNAPKVHCLKTVGQRHPSQTAYYLRQVLHLLETSKEHPKLCSMVCCYLSLLYSHHKQYGKAINYMEKALDTNSHSSSEELIGHLVFLSWLYILHQQNTVALDILNALVESTQSSHQQLGIVYNMIAIVLKRMDDTKQAAESYYKALSISREMGIVHNQAVALANLGILCLHSAARSLGERFLIKAVTLFSELPSVECGRDFIYILLRLGSYYVSGIYKDKGRCCFEWAFLVAMEANHLEGQLQAVQHLCQFYSTVLPDEALCVVYNEYLLSLVRKISDKVMEGQILETISQLYLSLGTERAYRSALEYTKRSLGIFIDLQAKEREAQAWLQAGKIYYKLRQNELVDLYIQVAQNAALCTRDPNLQMELFEASGDIFFNGEWEKEKAVPFYRDKALPLAIKMKNSNAELRLFNKLVGLLLTLKVYDECLGYAQTALMLSVNLGNLLNERIAYHRLAVIYHHLGQVELTEHFFLKALSLCSSPLEFDEEALYYVKVYLVLGDITFYDLKDPFDAAGYYNLALAAAMDLGNKKAQLKIYTRLAIIYHNFLVDREKSLYFYQKARAFATELNIRRINLAPDQRLRASREPLKNAK</sequence>
<feature type="domain" description="SH3" evidence="4">
    <location>
        <begin position="281"/>
        <end position="344"/>
    </location>
</feature>
<keyword evidence="1 2" id="KW-0728">SH3 domain</keyword>
<dbReference type="PANTHER" id="PTHR22647">
    <property type="entry name" value="SH3 DOMAIN AND TETRATRICOPEPTIDE REPEATS CONTAINING PROTEIN"/>
    <property type="match status" value="1"/>
</dbReference>
<dbReference type="SUPFAM" id="SSF48452">
    <property type="entry name" value="TPR-like"/>
    <property type="match status" value="3"/>
</dbReference>
<reference evidence="5" key="1">
    <citation type="submission" date="2022-12" db="EMBL/GenBank/DDBJ databases">
        <authorList>
            <person name="Alioto T."/>
            <person name="Alioto T."/>
            <person name="Gomez Garrido J."/>
        </authorList>
    </citation>
    <scope>NUCLEOTIDE SEQUENCE</scope>
</reference>
<dbReference type="InterPro" id="IPR011990">
    <property type="entry name" value="TPR-like_helical_dom_sf"/>
</dbReference>
<feature type="region of interest" description="Disordered" evidence="3">
    <location>
        <begin position="1"/>
        <end position="44"/>
    </location>
</feature>
<dbReference type="InterPro" id="IPR036028">
    <property type="entry name" value="SH3-like_dom_sf"/>
</dbReference>
<keyword evidence="6" id="KW-1185">Reference proteome</keyword>
<protein>
    <submittedName>
        <fullName evidence="5">Domain and tetratricopeptide repeat-containing 1 isoform X2</fullName>
    </submittedName>
</protein>
<evidence type="ECO:0000256" key="2">
    <source>
        <dbReference type="PROSITE-ProRule" id="PRU00192"/>
    </source>
</evidence>
<evidence type="ECO:0000259" key="4">
    <source>
        <dbReference type="PROSITE" id="PS50002"/>
    </source>
</evidence>
<feature type="compositionally biased region" description="Polar residues" evidence="3">
    <location>
        <begin position="1"/>
        <end position="17"/>
    </location>
</feature>
<evidence type="ECO:0000256" key="1">
    <source>
        <dbReference type="ARBA" id="ARBA00022443"/>
    </source>
</evidence>
<organism evidence="5 6">
    <name type="scientific">Podarcis lilfordi</name>
    <name type="common">Lilford's wall lizard</name>
    <dbReference type="NCBI Taxonomy" id="74358"/>
    <lineage>
        <taxon>Eukaryota</taxon>
        <taxon>Metazoa</taxon>
        <taxon>Chordata</taxon>
        <taxon>Craniata</taxon>
        <taxon>Vertebrata</taxon>
        <taxon>Euteleostomi</taxon>
        <taxon>Lepidosauria</taxon>
        <taxon>Squamata</taxon>
        <taxon>Bifurcata</taxon>
        <taxon>Unidentata</taxon>
        <taxon>Episquamata</taxon>
        <taxon>Laterata</taxon>
        <taxon>Lacertibaenia</taxon>
        <taxon>Lacertidae</taxon>
        <taxon>Podarcis</taxon>
    </lineage>
</organism>
<dbReference type="InterPro" id="IPR001452">
    <property type="entry name" value="SH3_domain"/>
</dbReference>
<dbReference type="Pfam" id="PF13181">
    <property type="entry name" value="TPR_8"/>
    <property type="match status" value="2"/>
</dbReference>
<name>A0AA35KSG1_9SAUR</name>
<gene>
    <name evidence="5" type="ORF">PODLI_1B030288</name>
</gene>
<evidence type="ECO:0000313" key="6">
    <source>
        <dbReference type="Proteomes" id="UP001178461"/>
    </source>
</evidence>
<dbReference type="PROSITE" id="PS50002">
    <property type="entry name" value="SH3"/>
    <property type="match status" value="1"/>
</dbReference>
<dbReference type="Proteomes" id="UP001178461">
    <property type="component" value="Chromosome 9"/>
</dbReference>
<dbReference type="SMART" id="SM00028">
    <property type="entry name" value="TPR"/>
    <property type="match status" value="6"/>
</dbReference>
<dbReference type="SUPFAM" id="SSF50044">
    <property type="entry name" value="SH3-domain"/>
    <property type="match status" value="1"/>
</dbReference>
<dbReference type="Gene3D" id="2.30.30.40">
    <property type="entry name" value="SH3 Domains"/>
    <property type="match status" value="1"/>
</dbReference>
<dbReference type="EMBL" id="OX395134">
    <property type="protein sequence ID" value="CAI5783486.1"/>
    <property type="molecule type" value="Genomic_DNA"/>
</dbReference>
<accession>A0AA35KSG1</accession>